<protein>
    <submittedName>
        <fullName evidence="1">Uncharacterized protein</fullName>
    </submittedName>
</protein>
<organism evidence="1 2">
    <name type="scientific">Alternaria alternata</name>
    <name type="common">Alternaria rot fungus</name>
    <name type="synonym">Torula alternata</name>
    <dbReference type="NCBI Taxonomy" id="5599"/>
    <lineage>
        <taxon>Eukaryota</taxon>
        <taxon>Fungi</taxon>
        <taxon>Dikarya</taxon>
        <taxon>Ascomycota</taxon>
        <taxon>Pezizomycotina</taxon>
        <taxon>Dothideomycetes</taxon>
        <taxon>Pleosporomycetidae</taxon>
        <taxon>Pleosporales</taxon>
        <taxon>Pleosporineae</taxon>
        <taxon>Pleosporaceae</taxon>
        <taxon>Alternaria</taxon>
        <taxon>Alternaria sect. Alternaria</taxon>
        <taxon>Alternaria alternata complex</taxon>
    </lineage>
</organism>
<name>A0A4Q4NQW2_ALTAL</name>
<evidence type="ECO:0000313" key="2">
    <source>
        <dbReference type="Proteomes" id="UP000291422"/>
    </source>
</evidence>
<comment type="caution">
    <text evidence="1">The sequence shown here is derived from an EMBL/GenBank/DDBJ whole genome shotgun (WGS) entry which is preliminary data.</text>
</comment>
<evidence type="ECO:0000313" key="1">
    <source>
        <dbReference type="EMBL" id="RYN81647.1"/>
    </source>
</evidence>
<reference evidence="2" key="1">
    <citation type="journal article" date="2019" name="bioRxiv">
        <title>Genomics, evolutionary history and diagnostics of the Alternaria alternata species group including apple and Asian pear pathotypes.</title>
        <authorList>
            <person name="Armitage A.D."/>
            <person name="Cockerton H.M."/>
            <person name="Sreenivasaprasad S."/>
            <person name="Woodhall J.W."/>
            <person name="Lane C.R."/>
            <person name="Harrison R.J."/>
            <person name="Clarkson J.P."/>
        </authorList>
    </citation>
    <scope>NUCLEOTIDE SEQUENCE [LARGE SCALE GENOMIC DNA]</scope>
    <source>
        <strain evidence="2">FERA 1177</strain>
    </source>
</reference>
<gene>
    <name evidence="1" type="ORF">AA0117_g2104</name>
</gene>
<accession>A0A4Q4NQW2</accession>
<dbReference type="Proteomes" id="UP000291422">
    <property type="component" value="Unassembled WGS sequence"/>
</dbReference>
<proteinExistence type="predicted"/>
<dbReference type="AlphaFoldDB" id="A0A4Q4NQW2"/>
<dbReference type="EMBL" id="PDXD01000002">
    <property type="protein sequence ID" value="RYN81647.1"/>
    <property type="molecule type" value="Genomic_DNA"/>
</dbReference>
<sequence length="57" mass="6460">MAVDVKERHNSYTRGNRFTTIGIKKLYPTLGPKIEGIKEANSSEKQLDKLWQIVGEA</sequence>